<organism evidence="2 3">
    <name type="scientific">Funneliformis geosporum</name>
    <dbReference type="NCBI Taxonomy" id="1117311"/>
    <lineage>
        <taxon>Eukaryota</taxon>
        <taxon>Fungi</taxon>
        <taxon>Fungi incertae sedis</taxon>
        <taxon>Mucoromycota</taxon>
        <taxon>Glomeromycotina</taxon>
        <taxon>Glomeromycetes</taxon>
        <taxon>Glomerales</taxon>
        <taxon>Glomeraceae</taxon>
        <taxon>Funneliformis</taxon>
    </lineage>
</organism>
<keyword evidence="1" id="KW-0812">Transmembrane</keyword>
<dbReference type="OrthoDB" id="2363156at2759"/>
<evidence type="ECO:0000313" key="3">
    <source>
        <dbReference type="Proteomes" id="UP001153678"/>
    </source>
</evidence>
<dbReference type="AlphaFoldDB" id="A0A9W4T4Y5"/>
<evidence type="ECO:0000313" key="2">
    <source>
        <dbReference type="EMBL" id="CAI2192573.1"/>
    </source>
</evidence>
<dbReference type="Proteomes" id="UP001153678">
    <property type="component" value="Unassembled WGS sequence"/>
</dbReference>
<dbReference type="EMBL" id="CAMKVN010008486">
    <property type="protein sequence ID" value="CAI2192573.1"/>
    <property type="molecule type" value="Genomic_DNA"/>
</dbReference>
<accession>A0A9W4T4Y5</accession>
<keyword evidence="1" id="KW-1133">Transmembrane helix</keyword>
<gene>
    <name evidence="2" type="ORF">FWILDA_LOCUS15644</name>
</gene>
<reference evidence="2" key="1">
    <citation type="submission" date="2022-08" db="EMBL/GenBank/DDBJ databases">
        <authorList>
            <person name="Kallberg Y."/>
            <person name="Tangrot J."/>
            <person name="Rosling A."/>
        </authorList>
    </citation>
    <scope>NUCLEOTIDE SEQUENCE</scope>
    <source>
        <strain evidence="2">Wild A</strain>
    </source>
</reference>
<keyword evidence="1" id="KW-0472">Membrane</keyword>
<protein>
    <submittedName>
        <fullName evidence="2">6860_t:CDS:1</fullName>
    </submittedName>
</protein>
<feature type="non-terminal residue" evidence="2">
    <location>
        <position position="1"/>
    </location>
</feature>
<proteinExistence type="predicted"/>
<name>A0A9W4T4Y5_9GLOM</name>
<feature type="transmembrane region" description="Helical" evidence="1">
    <location>
        <begin position="21"/>
        <end position="43"/>
    </location>
</feature>
<sequence>RLMSDWFIVDKFIKPEDENEGLIEILLICANTFMLYASSNYLIHLDENNSSVYLNKRIPKRKVEEILPYDANFRK</sequence>
<comment type="caution">
    <text evidence="2">The sequence shown here is derived from an EMBL/GenBank/DDBJ whole genome shotgun (WGS) entry which is preliminary data.</text>
</comment>
<keyword evidence="3" id="KW-1185">Reference proteome</keyword>
<evidence type="ECO:0000256" key="1">
    <source>
        <dbReference type="SAM" id="Phobius"/>
    </source>
</evidence>